<dbReference type="Pfam" id="PF02518">
    <property type="entry name" value="HATPase_c"/>
    <property type="match status" value="1"/>
</dbReference>
<protein>
    <recommendedName>
        <fullName evidence="3">histidine kinase</fullName>
        <ecNumber evidence="3">2.7.13.3</ecNumber>
    </recommendedName>
</protein>
<sequence>MSLRLRLLLVIGISLTVLWSAVATWMLMDARHSLREALDSRLAASARMVAGLVAQFPNLQELAQSAERPLDIIARDGVACEISVVRSEVEIQAVSRTAGSPDMSQVALGFGTHVHGGKRWRTFVLREGHIQIAAADSIEIREALVREIMLSAGLPFVVALFGSLLLLWVGIGHGLAPLERIRDMLSRRRPGDDSPLPKVNVPVELQPLLRTLEELLERQQAAIMRERRFTDSAAHELRTPLTGIKTHIQVAHLAAQRPGERNTLDTALSQADQGVQQLQNILQRLLELARLDGQSARMESSQADEAVYAALHALKAIYGDTIDQITLDIRSKPGPVQIEKSLLTVAVQNLIDNALRYTKAQQPISLRIEAGEPGYLRLRVLDHGPGLSDSERDLAMNRFWRGSQQQAGYGLGLSIVNAIATQHGGTLELLNRKSGGLEARLTVPLADQGN</sequence>
<dbReference type="InterPro" id="IPR050428">
    <property type="entry name" value="TCS_sensor_his_kinase"/>
</dbReference>
<evidence type="ECO:0000256" key="2">
    <source>
        <dbReference type="ARBA" id="ARBA00004141"/>
    </source>
</evidence>
<feature type="domain" description="Histidine kinase" evidence="14">
    <location>
        <begin position="232"/>
        <end position="447"/>
    </location>
</feature>
<dbReference type="InterPro" id="IPR003660">
    <property type="entry name" value="HAMP_dom"/>
</dbReference>
<comment type="catalytic activity">
    <reaction evidence="1">
        <text>ATP + protein L-histidine = ADP + protein N-phospho-L-histidine.</text>
        <dbReference type="EC" id="2.7.13.3"/>
    </reaction>
</comment>
<dbReference type="InterPro" id="IPR013727">
    <property type="entry name" value="2CSK_N"/>
</dbReference>
<dbReference type="Pfam" id="PF00512">
    <property type="entry name" value="HisKA"/>
    <property type="match status" value="1"/>
</dbReference>
<keyword evidence="6 13" id="KW-0812">Transmembrane</keyword>
<evidence type="ECO:0000256" key="3">
    <source>
        <dbReference type="ARBA" id="ARBA00012438"/>
    </source>
</evidence>
<feature type="domain" description="HAMP" evidence="15">
    <location>
        <begin position="172"/>
        <end position="224"/>
    </location>
</feature>
<dbReference type="InterPro" id="IPR036890">
    <property type="entry name" value="HATPase_C_sf"/>
</dbReference>
<dbReference type="SMART" id="SM00387">
    <property type="entry name" value="HATPase_c"/>
    <property type="match status" value="1"/>
</dbReference>
<keyword evidence="10 13" id="KW-1133">Transmembrane helix</keyword>
<keyword evidence="4" id="KW-0597">Phosphoprotein</keyword>
<dbReference type="InterPro" id="IPR003594">
    <property type="entry name" value="HATPase_dom"/>
</dbReference>
<dbReference type="InterPro" id="IPR004358">
    <property type="entry name" value="Sig_transdc_His_kin-like_C"/>
</dbReference>
<dbReference type="GeneID" id="96777103"/>
<organism evidence="16 17">
    <name type="scientific">Alcaligenes nematophilus</name>
    <dbReference type="NCBI Taxonomy" id="2994643"/>
    <lineage>
        <taxon>Bacteria</taxon>
        <taxon>Pseudomonadati</taxon>
        <taxon>Pseudomonadota</taxon>
        <taxon>Betaproteobacteria</taxon>
        <taxon>Burkholderiales</taxon>
        <taxon>Alcaligenaceae</taxon>
        <taxon>Alcaligenes</taxon>
    </lineage>
</organism>
<dbReference type="PROSITE" id="PS50109">
    <property type="entry name" value="HIS_KIN"/>
    <property type="match status" value="1"/>
</dbReference>
<dbReference type="SMART" id="SM00388">
    <property type="entry name" value="HisKA"/>
    <property type="match status" value="1"/>
</dbReference>
<evidence type="ECO:0000256" key="6">
    <source>
        <dbReference type="ARBA" id="ARBA00022692"/>
    </source>
</evidence>
<dbReference type="Gene3D" id="3.30.565.10">
    <property type="entry name" value="Histidine kinase-like ATPase, C-terminal domain"/>
    <property type="match status" value="1"/>
</dbReference>
<dbReference type="InterPro" id="IPR036097">
    <property type="entry name" value="HisK_dim/P_sf"/>
</dbReference>
<comment type="subcellular location">
    <subcellularLocation>
        <location evidence="2">Membrane</location>
        <topology evidence="2">Multi-pass membrane protein</topology>
    </subcellularLocation>
</comment>
<dbReference type="CDD" id="cd00075">
    <property type="entry name" value="HATPase"/>
    <property type="match status" value="1"/>
</dbReference>
<dbReference type="Gene3D" id="1.10.287.130">
    <property type="match status" value="1"/>
</dbReference>
<dbReference type="RefSeq" id="WP_060186959.1">
    <property type="nucleotide sequence ID" value="NZ_JAPKMZ010000008.1"/>
</dbReference>
<keyword evidence="9 16" id="KW-0067">ATP-binding</keyword>
<evidence type="ECO:0000256" key="13">
    <source>
        <dbReference type="SAM" id="Phobius"/>
    </source>
</evidence>
<evidence type="ECO:0000256" key="11">
    <source>
        <dbReference type="ARBA" id="ARBA00023012"/>
    </source>
</evidence>
<reference evidence="16" key="1">
    <citation type="submission" date="2023-08" db="EMBL/GenBank/DDBJ databases">
        <title>Study of Resistomes in environmental pathogenic environmental.</title>
        <authorList>
            <person name="Bhattacharjee A."/>
            <person name="Singh A.K."/>
        </authorList>
    </citation>
    <scope>NUCLEOTIDE SEQUENCE</scope>
    <source>
        <strain evidence="16">S1</strain>
    </source>
</reference>
<dbReference type="PROSITE" id="PS50885">
    <property type="entry name" value="HAMP"/>
    <property type="match status" value="1"/>
</dbReference>
<keyword evidence="8" id="KW-0418">Kinase</keyword>
<proteinExistence type="predicted"/>
<evidence type="ECO:0000256" key="10">
    <source>
        <dbReference type="ARBA" id="ARBA00022989"/>
    </source>
</evidence>
<comment type="caution">
    <text evidence="16">The sequence shown here is derived from an EMBL/GenBank/DDBJ whole genome shotgun (WGS) entry which is preliminary data.</text>
</comment>
<evidence type="ECO:0000256" key="1">
    <source>
        <dbReference type="ARBA" id="ARBA00000085"/>
    </source>
</evidence>
<dbReference type="GO" id="GO:0005524">
    <property type="term" value="F:ATP binding"/>
    <property type="evidence" value="ECO:0007669"/>
    <property type="project" value="UniProtKB-KW"/>
</dbReference>
<evidence type="ECO:0000256" key="4">
    <source>
        <dbReference type="ARBA" id="ARBA00022553"/>
    </source>
</evidence>
<dbReference type="CDD" id="cd00082">
    <property type="entry name" value="HisKA"/>
    <property type="match status" value="1"/>
</dbReference>
<dbReference type="SUPFAM" id="SSF55874">
    <property type="entry name" value="ATPase domain of HSP90 chaperone/DNA topoisomerase II/histidine kinase"/>
    <property type="match status" value="1"/>
</dbReference>
<evidence type="ECO:0000256" key="5">
    <source>
        <dbReference type="ARBA" id="ARBA00022679"/>
    </source>
</evidence>
<gene>
    <name evidence="16" type="ORF">OYC61_015035</name>
</gene>
<dbReference type="Proteomes" id="UP001074635">
    <property type="component" value="Unassembled WGS sequence"/>
</dbReference>
<evidence type="ECO:0000256" key="9">
    <source>
        <dbReference type="ARBA" id="ARBA00022840"/>
    </source>
</evidence>
<dbReference type="PANTHER" id="PTHR45436">
    <property type="entry name" value="SENSOR HISTIDINE KINASE YKOH"/>
    <property type="match status" value="1"/>
</dbReference>
<dbReference type="PANTHER" id="PTHR45436:SF14">
    <property type="entry name" value="SENSOR PROTEIN QSEC"/>
    <property type="match status" value="1"/>
</dbReference>
<evidence type="ECO:0000313" key="16">
    <source>
        <dbReference type="EMBL" id="MDT8505617.1"/>
    </source>
</evidence>
<dbReference type="SUPFAM" id="SSF47384">
    <property type="entry name" value="Homodimeric domain of signal transducing histidine kinase"/>
    <property type="match status" value="1"/>
</dbReference>
<keyword evidence="17" id="KW-1185">Reference proteome</keyword>
<dbReference type="PRINTS" id="PR00344">
    <property type="entry name" value="BCTRLSENSOR"/>
</dbReference>
<keyword evidence="7" id="KW-0547">Nucleotide-binding</keyword>
<evidence type="ECO:0000256" key="8">
    <source>
        <dbReference type="ARBA" id="ARBA00022777"/>
    </source>
</evidence>
<evidence type="ECO:0000313" key="17">
    <source>
        <dbReference type="Proteomes" id="UP001074635"/>
    </source>
</evidence>
<dbReference type="Pfam" id="PF08521">
    <property type="entry name" value="2CSK_N"/>
    <property type="match status" value="1"/>
</dbReference>
<name>A0ABU3MVX1_9BURK</name>
<evidence type="ECO:0000259" key="15">
    <source>
        <dbReference type="PROSITE" id="PS50885"/>
    </source>
</evidence>
<keyword evidence="12 13" id="KW-0472">Membrane</keyword>
<dbReference type="InterPro" id="IPR005467">
    <property type="entry name" value="His_kinase_dom"/>
</dbReference>
<evidence type="ECO:0000256" key="12">
    <source>
        <dbReference type="ARBA" id="ARBA00023136"/>
    </source>
</evidence>
<keyword evidence="5" id="KW-0808">Transferase</keyword>
<accession>A0ABU3MVX1</accession>
<dbReference type="EMBL" id="JAPQTC020000004">
    <property type="protein sequence ID" value="MDT8505617.1"/>
    <property type="molecule type" value="Genomic_DNA"/>
</dbReference>
<feature type="transmembrane region" description="Helical" evidence="13">
    <location>
        <begin position="156"/>
        <end position="178"/>
    </location>
</feature>
<dbReference type="EC" id="2.7.13.3" evidence="3"/>
<evidence type="ECO:0000259" key="14">
    <source>
        <dbReference type="PROSITE" id="PS50109"/>
    </source>
</evidence>
<keyword evidence="11" id="KW-0902">Two-component regulatory system</keyword>
<dbReference type="InterPro" id="IPR003661">
    <property type="entry name" value="HisK_dim/P_dom"/>
</dbReference>
<evidence type="ECO:0000256" key="7">
    <source>
        <dbReference type="ARBA" id="ARBA00022741"/>
    </source>
</evidence>